<evidence type="ECO:0000256" key="5">
    <source>
        <dbReference type="ARBA" id="ARBA00022723"/>
    </source>
</evidence>
<dbReference type="Proteomes" id="UP000029264">
    <property type="component" value="Unassembled WGS sequence"/>
</dbReference>
<protein>
    <recommendedName>
        <fullName evidence="9">Tetrahaem cytochrome domain-containing protein</fullName>
    </recommendedName>
</protein>
<evidence type="ECO:0000256" key="6">
    <source>
        <dbReference type="ARBA" id="ARBA00022764"/>
    </source>
</evidence>
<dbReference type="Gene3D" id="1.10.1130.10">
    <property type="entry name" value="Flavocytochrome C3, Chain A"/>
    <property type="match status" value="1"/>
</dbReference>
<proteinExistence type="predicted"/>
<comment type="subcellular location">
    <subcellularLocation>
        <location evidence="2">Periplasm</location>
    </subcellularLocation>
</comment>
<dbReference type="EMBL" id="JPEO01000005">
    <property type="protein sequence ID" value="KFZ37638.1"/>
    <property type="molecule type" value="Genomic_DNA"/>
</dbReference>
<evidence type="ECO:0000313" key="11">
    <source>
        <dbReference type="Proteomes" id="UP000029264"/>
    </source>
</evidence>
<sequence>MSAMLLTINANAIELRGSHKANHVACKSCHTKGMKQAGTMEGCLSCHQSYEAVRALTEGKTDLEVNPHIDGHMGELDCTECHHIHKPSKAVCNECHGFDFVTP</sequence>
<dbReference type="InterPro" id="IPR036280">
    <property type="entry name" value="Multihaem_cyt_sf"/>
</dbReference>
<dbReference type="eggNOG" id="COG0484">
    <property type="taxonomic scope" value="Bacteria"/>
</dbReference>
<evidence type="ECO:0000256" key="7">
    <source>
        <dbReference type="ARBA" id="ARBA00022982"/>
    </source>
</evidence>
<evidence type="ECO:0000256" key="2">
    <source>
        <dbReference type="ARBA" id="ARBA00004418"/>
    </source>
</evidence>
<dbReference type="AlphaFoldDB" id="A0A094LR29"/>
<keyword evidence="3" id="KW-0813">Transport</keyword>
<dbReference type="STRING" id="1515746.HR45_09450"/>
<keyword evidence="7" id="KW-0249">Electron transport</keyword>
<comment type="caution">
    <text evidence="10">The sequence shown here is derived from an EMBL/GenBank/DDBJ whole genome shotgun (WGS) entry which is preliminary data.</text>
</comment>
<keyword evidence="4" id="KW-0349">Heme</keyword>
<evidence type="ECO:0000313" key="10">
    <source>
        <dbReference type="EMBL" id="KFZ37638.1"/>
    </source>
</evidence>
<keyword evidence="8" id="KW-0408">Iron</keyword>
<reference evidence="10 11" key="1">
    <citation type="submission" date="2014-06" db="EMBL/GenBank/DDBJ databases">
        <title>Shewanella sp. YQH10.</title>
        <authorList>
            <person name="Liu Y."/>
            <person name="Zeng R."/>
        </authorList>
    </citation>
    <scope>NUCLEOTIDE SEQUENCE [LARGE SCALE GENOMIC DNA]</scope>
    <source>
        <strain evidence="10 11">YQH10</strain>
    </source>
</reference>
<keyword evidence="6" id="KW-0574">Periplasm</keyword>
<keyword evidence="11" id="KW-1185">Reference proteome</keyword>
<accession>A0A094LR29</accession>
<dbReference type="Pfam" id="PF14537">
    <property type="entry name" value="Cytochrom_c3_2"/>
    <property type="match status" value="1"/>
</dbReference>
<comment type="cofactor">
    <cofactor evidence="1">
        <name>heme c</name>
        <dbReference type="ChEBI" id="CHEBI:61717"/>
    </cofactor>
</comment>
<evidence type="ECO:0000256" key="4">
    <source>
        <dbReference type="ARBA" id="ARBA00022617"/>
    </source>
</evidence>
<dbReference type="GO" id="GO:0042597">
    <property type="term" value="C:periplasmic space"/>
    <property type="evidence" value="ECO:0007669"/>
    <property type="project" value="UniProtKB-SubCell"/>
</dbReference>
<dbReference type="SUPFAM" id="SSF48695">
    <property type="entry name" value="Multiheme cytochromes"/>
    <property type="match status" value="1"/>
</dbReference>
<name>A0A094LR29_9GAMM</name>
<dbReference type="InterPro" id="IPR012286">
    <property type="entry name" value="Tetrahaem_cytochrome"/>
</dbReference>
<keyword evidence="5" id="KW-0479">Metal-binding</keyword>
<evidence type="ECO:0000256" key="8">
    <source>
        <dbReference type="ARBA" id="ARBA00023004"/>
    </source>
</evidence>
<organism evidence="10 11">
    <name type="scientific">Shewanella mangrovi</name>
    <dbReference type="NCBI Taxonomy" id="1515746"/>
    <lineage>
        <taxon>Bacteria</taxon>
        <taxon>Pseudomonadati</taxon>
        <taxon>Pseudomonadota</taxon>
        <taxon>Gammaproteobacteria</taxon>
        <taxon>Alteromonadales</taxon>
        <taxon>Shewanellaceae</taxon>
        <taxon>Shewanella</taxon>
    </lineage>
</organism>
<feature type="domain" description="Tetrahaem cytochrome" evidence="9">
    <location>
        <begin position="19"/>
        <end position="96"/>
    </location>
</feature>
<gene>
    <name evidence="10" type="ORF">HR45_09450</name>
</gene>
<evidence type="ECO:0000256" key="3">
    <source>
        <dbReference type="ARBA" id="ARBA00022448"/>
    </source>
</evidence>
<evidence type="ECO:0000259" key="9">
    <source>
        <dbReference type="Pfam" id="PF14537"/>
    </source>
</evidence>
<evidence type="ECO:0000256" key="1">
    <source>
        <dbReference type="ARBA" id="ARBA00001926"/>
    </source>
</evidence>
<dbReference type="GO" id="GO:0046872">
    <property type="term" value="F:metal ion binding"/>
    <property type="evidence" value="ECO:0007669"/>
    <property type="project" value="UniProtKB-KW"/>
</dbReference>